<dbReference type="RefSeq" id="WP_154666048.1">
    <property type="nucleotide sequence ID" value="NZ_AP014928.1"/>
</dbReference>
<evidence type="ECO:0000313" key="1">
    <source>
        <dbReference type="EMBL" id="VXB83844.1"/>
    </source>
</evidence>
<dbReference type="Proteomes" id="UP000433089">
    <property type="component" value="Unassembled WGS sequence"/>
</dbReference>
<dbReference type="EMBL" id="CABWLH010000009">
    <property type="protein sequence ID" value="VXB83844.1"/>
    <property type="molecule type" value="Genomic_DNA"/>
</dbReference>
<name>A0A1K2ALX4_BACAB</name>
<dbReference type="AlphaFoldDB" id="A0A1K2ALX4"/>
<dbReference type="GeneID" id="66364404"/>
<sequence length="53" mass="6559">MSMSPYMRFPSVGHGYASIPHSLKHGYGNPYRMQREQEEMLRRYMYNYPTYWY</sequence>
<gene>
    <name evidence="1" type="ORF">BACI348_41687</name>
</gene>
<protein>
    <submittedName>
        <fullName evidence="1">Uncharacterized protein</fullName>
    </submittedName>
</protein>
<accession>A0A1K2ALX4</accession>
<proteinExistence type="predicted"/>
<accession>A0A653U854</accession>
<reference evidence="1 2" key="1">
    <citation type="submission" date="2019-10" db="EMBL/GenBank/DDBJ databases">
        <authorList>
            <person name="Karimi E."/>
        </authorList>
    </citation>
    <scope>NUCLEOTIDE SEQUENCE [LARGE SCALE GENOMIC DNA]</scope>
    <source>
        <strain evidence="1">Bacillus sp. 348</strain>
    </source>
</reference>
<accession>A0A6G7HB02</accession>
<organism evidence="1 2">
    <name type="scientific">Bacillus altitudinis</name>
    <dbReference type="NCBI Taxonomy" id="293387"/>
    <lineage>
        <taxon>Bacteria</taxon>
        <taxon>Bacillati</taxon>
        <taxon>Bacillota</taxon>
        <taxon>Bacilli</taxon>
        <taxon>Bacillales</taxon>
        <taxon>Bacillaceae</taxon>
        <taxon>Bacillus</taxon>
    </lineage>
</organism>
<evidence type="ECO:0000313" key="2">
    <source>
        <dbReference type="Proteomes" id="UP000433089"/>
    </source>
</evidence>